<organism evidence="1">
    <name type="scientific">Tetraselmis sp. GSL018</name>
    <dbReference type="NCBI Taxonomy" id="582737"/>
    <lineage>
        <taxon>Eukaryota</taxon>
        <taxon>Viridiplantae</taxon>
        <taxon>Chlorophyta</taxon>
        <taxon>core chlorophytes</taxon>
        <taxon>Chlorodendrophyceae</taxon>
        <taxon>Chlorodendrales</taxon>
        <taxon>Chlorodendraceae</taxon>
        <taxon>Tetraselmis</taxon>
    </lineage>
</organism>
<name>A0A061QIH4_9CHLO</name>
<dbReference type="EMBL" id="GBEZ01026911">
    <property type="protein sequence ID" value="JAC60342.1"/>
    <property type="molecule type" value="Transcribed_RNA"/>
</dbReference>
<reference evidence="1" key="1">
    <citation type="submission" date="2014-05" db="EMBL/GenBank/DDBJ databases">
        <title>The transcriptome of the halophilic microalga Tetraselmis sp. GSL018 isolated from the Great Salt Lake, Utah.</title>
        <authorList>
            <person name="Jinkerson R.E."/>
            <person name="D'Adamo S."/>
            <person name="Posewitz M.C."/>
        </authorList>
    </citation>
    <scope>NUCLEOTIDE SEQUENCE</scope>
    <source>
        <strain evidence="1">GSL018</strain>
    </source>
</reference>
<protein>
    <submittedName>
        <fullName evidence="1">Uncharacterized protein</fullName>
    </submittedName>
</protein>
<accession>A0A061QIH4</accession>
<proteinExistence type="predicted"/>
<gene>
    <name evidence="1" type="ORF">TSPGSL018_29198</name>
</gene>
<evidence type="ECO:0000313" key="1">
    <source>
        <dbReference type="EMBL" id="JAC60342.1"/>
    </source>
</evidence>
<dbReference type="AlphaFoldDB" id="A0A061QIH4"/>
<sequence>RIQAKQYSCITFICNWLQSDNSFLTSNRLLQGFYQGETNKRETLGNLKLQARQ</sequence>
<feature type="non-terminal residue" evidence="1">
    <location>
        <position position="1"/>
    </location>
</feature>